<dbReference type="Proteomes" id="UP000276133">
    <property type="component" value="Unassembled WGS sequence"/>
</dbReference>
<sequence length="67" mass="8064">MVKIIAIEFKLNNLIPCFNLYEKNLIFCDVKILSYNELRSHKQKNFSSCISRTYQELSSHIKIKKYY</sequence>
<proteinExistence type="predicted"/>
<keyword evidence="2" id="KW-1185">Reference proteome</keyword>
<comment type="caution">
    <text evidence="1">The sequence shown here is derived from an EMBL/GenBank/DDBJ whole genome shotgun (WGS) entry which is preliminary data.</text>
</comment>
<gene>
    <name evidence="1" type="ORF">BpHYR1_009378</name>
</gene>
<organism evidence="1 2">
    <name type="scientific">Brachionus plicatilis</name>
    <name type="common">Marine rotifer</name>
    <name type="synonym">Brachionus muelleri</name>
    <dbReference type="NCBI Taxonomy" id="10195"/>
    <lineage>
        <taxon>Eukaryota</taxon>
        <taxon>Metazoa</taxon>
        <taxon>Spiralia</taxon>
        <taxon>Gnathifera</taxon>
        <taxon>Rotifera</taxon>
        <taxon>Eurotatoria</taxon>
        <taxon>Monogononta</taxon>
        <taxon>Pseudotrocha</taxon>
        <taxon>Ploima</taxon>
        <taxon>Brachionidae</taxon>
        <taxon>Brachionus</taxon>
    </lineage>
</organism>
<reference evidence="1 2" key="1">
    <citation type="journal article" date="2018" name="Sci. Rep.">
        <title>Genomic signatures of local adaptation to the degree of environmental predictability in rotifers.</title>
        <authorList>
            <person name="Franch-Gras L."/>
            <person name="Hahn C."/>
            <person name="Garcia-Roger E.M."/>
            <person name="Carmona M.J."/>
            <person name="Serra M."/>
            <person name="Gomez A."/>
        </authorList>
    </citation>
    <scope>NUCLEOTIDE SEQUENCE [LARGE SCALE GENOMIC DNA]</scope>
    <source>
        <strain evidence="1">HYR1</strain>
    </source>
</reference>
<name>A0A3M7QID7_BRAPC</name>
<protein>
    <submittedName>
        <fullName evidence="1">Uncharacterized protein</fullName>
    </submittedName>
</protein>
<evidence type="ECO:0000313" key="1">
    <source>
        <dbReference type="EMBL" id="RNA10801.1"/>
    </source>
</evidence>
<dbReference type="AlphaFoldDB" id="A0A3M7QID7"/>
<accession>A0A3M7QID7</accession>
<dbReference type="EMBL" id="REGN01006115">
    <property type="protein sequence ID" value="RNA10801.1"/>
    <property type="molecule type" value="Genomic_DNA"/>
</dbReference>
<evidence type="ECO:0000313" key="2">
    <source>
        <dbReference type="Proteomes" id="UP000276133"/>
    </source>
</evidence>